<dbReference type="CDD" id="cd03789">
    <property type="entry name" value="GT9_LPS_heptosyltransferase"/>
    <property type="match status" value="1"/>
</dbReference>
<dbReference type="EMBL" id="JBHUIP010000005">
    <property type="protein sequence ID" value="MFD2262777.1"/>
    <property type="molecule type" value="Genomic_DNA"/>
</dbReference>
<gene>
    <name evidence="3" type="ORF">ACFSM5_07740</name>
</gene>
<comment type="caution">
    <text evidence="3">The sequence shown here is derived from an EMBL/GenBank/DDBJ whole genome shotgun (WGS) entry which is preliminary data.</text>
</comment>
<dbReference type="Gene3D" id="3.40.50.2000">
    <property type="entry name" value="Glycogen Phosphorylase B"/>
    <property type="match status" value="2"/>
</dbReference>
<sequence length="319" mass="34333">MPGKKRLLFITSTRIGDAVLGSGVLARVLEEMPGALVTVAGGPLVKPLFDGLPGLERFIPLVKRRHSLHWLGLWRETVGTYWDTVLDLRGSVIGYSVPRRRLICWSGRRVGEGHQVERFGRLLGLDSPPAPCLFPSSEQIAKGKALLPSDRSVLALGPTANGRGKEWPQERFATLARWIVSQDGPLPGAAIAIFGAPSDRTYVQPLVDALDGQTIIDGFGYGDLGVTGQAIGGCSLFVGNDSGLMHIAAASGVPTFGLFGASPSERYAPWGANAGYAASPVDPDEAIRRLIADKVWPMDWLTLDQVQQGLTDFWAAQRR</sequence>
<evidence type="ECO:0000256" key="1">
    <source>
        <dbReference type="ARBA" id="ARBA00022676"/>
    </source>
</evidence>
<dbReference type="RefSeq" id="WP_379875744.1">
    <property type="nucleotide sequence ID" value="NZ_JBHUIP010000005.1"/>
</dbReference>
<evidence type="ECO:0000313" key="4">
    <source>
        <dbReference type="Proteomes" id="UP001597295"/>
    </source>
</evidence>
<protein>
    <submittedName>
        <fullName evidence="3">Glycosyltransferase family 9 protein</fullName>
    </submittedName>
</protein>
<evidence type="ECO:0000256" key="2">
    <source>
        <dbReference type="ARBA" id="ARBA00022679"/>
    </source>
</evidence>
<keyword evidence="2" id="KW-0808">Transferase</keyword>
<organism evidence="3 4">
    <name type="scientific">Lacibacterium aquatile</name>
    <dbReference type="NCBI Taxonomy" id="1168082"/>
    <lineage>
        <taxon>Bacteria</taxon>
        <taxon>Pseudomonadati</taxon>
        <taxon>Pseudomonadota</taxon>
        <taxon>Alphaproteobacteria</taxon>
        <taxon>Rhodospirillales</taxon>
        <taxon>Rhodospirillaceae</taxon>
    </lineage>
</organism>
<dbReference type="SUPFAM" id="SSF53756">
    <property type="entry name" value="UDP-Glycosyltransferase/glycogen phosphorylase"/>
    <property type="match status" value="1"/>
</dbReference>
<keyword evidence="1" id="KW-0328">Glycosyltransferase</keyword>
<reference evidence="4" key="1">
    <citation type="journal article" date="2019" name="Int. J. Syst. Evol. Microbiol.">
        <title>The Global Catalogue of Microorganisms (GCM) 10K type strain sequencing project: providing services to taxonomists for standard genome sequencing and annotation.</title>
        <authorList>
            <consortium name="The Broad Institute Genomics Platform"/>
            <consortium name="The Broad Institute Genome Sequencing Center for Infectious Disease"/>
            <person name="Wu L."/>
            <person name="Ma J."/>
        </authorList>
    </citation>
    <scope>NUCLEOTIDE SEQUENCE [LARGE SCALE GENOMIC DNA]</scope>
    <source>
        <strain evidence="4">CGMCC 1.19062</strain>
    </source>
</reference>
<proteinExistence type="predicted"/>
<evidence type="ECO:0000313" key="3">
    <source>
        <dbReference type="EMBL" id="MFD2262777.1"/>
    </source>
</evidence>
<dbReference type="Proteomes" id="UP001597295">
    <property type="component" value="Unassembled WGS sequence"/>
</dbReference>
<dbReference type="Pfam" id="PF01075">
    <property type="entry name" value="Glyco_transf_9"/>
    <property type="match status" value="1"/>
</dbReference>
<dbReference type="InterPro" id="IPR002201">
    <property type="entry name" value="Glyco_trans_9"/>
</dbReference>
<dbReference type="PANTHER" id="PTHR30160:SF7">
    <property type="entry name" value="ADP-HEPTOSE--LPS HEPTOSYLTRANSFERASE 2"/>
    <property type="match status" value="1"/>
</dbReference>
<dbReference type="PANTHER" id="PTHR30160">
    <property type="entry name" value="TETRAACYLDISACCHARIDE 4'-KINASE-RELATED"/>
    <property type="match status" value="1"/>
</dbReference>
<accession>A0ABW5DNS9</accession>
<dbReference type="InterPro" id="IPR051199">
    <property type="entry name" value="LPS_LOS_Heptosyltrfase"/>
</dbReference>
<keyword evidence="4" id="KW-1185">Reference proteome</keyword>
<name>A0ABW5DNS9_9PROT</name>